<evidence type="ECO:0000313" key="2">
    <source>
        <dbReference type="Proteomes" id="UP001497516"/>
    </source>
</evidence>
<dbReference type="EMBL" id="OZ034817">
    <property type="protein sequence ID" value="CAL1381037.1"/>
    <property type="molecule type" value="Genomic_DNA"/>
</dbReference>
<evidence type="ECO:0000313" key="1">
    <source>
        <dbReference type="EMBL" id="CAL1381037.1"/>
    </source>
</evidence>
<organism evidence="1 2">
    <name type="scientific">Linum trigynum</name>
    <dbReference type="NCBI Taxonomy" id="586398"/>
    <lineage>
        <taxon>Eukaryota</taxon>
        <taxon>Viridiplantae</taxon>
        <taxon>Streptophyta</taxon>
        <taxon>Embryophyta</taxon>
        <taxon>Tracheophyta</taxon>
        <taxon>Spermatophyta</taxon>
        <taxon>Magnoliopsida</taxon>
        <taxon>eudicotyledons</taxon>
        <taxon>Gunneridae</taxon>
        <taxon>Pentapetalae</taxon>
        <taxon>rosids</taxon>
        <taxon>fabids</taxon>
        <taxon>Malpighiales</taxon>
        <taxon>Linaceae</taxon>
        <taxon>Linum</taxon>
    </lineage>
</organism>
<name>A0AAV2E5T3_9ROSI</name>
<accession>A0AAV2E5T3</accession>
<sequence>MKEGRIGLGLSETNPNSKVQLCRLKEAAASFACSPVQISPVSSFPIAGSQSPVAIVVVPRRSLVDLGKLALRPPSPSRVASDETAAPLLHPPLLPSSAPISAALPCTVPFSH</sequence>
<keyword evidence="2" id="KW-1185">Reference proteome</keyword>
<dbReference type="Proteomes" id="UP001497516">
    <property type="component" value="Chromosome 4"/>
</dbReference>
<dbReference type="AlphaFoldDB" id="A0AAV2E5T3"/>
<reference evidence="1 2" key="1">
    <citation type="submission" date="2024-04" db="EMBL/GenBank/DDBJ databases">
        <authorList>
            <person name="Fracassetti M."/>
        </authorList>
    </citation>
    <scope>NUCLEOTIDE SEQUENCE [LARGE SCALE GENOMIC DNA]</scope>
</reference>
<proteinExistence type="predicted"/>
<protein>
    <submittedName>
        <fullName evidence="1">Uncharacterized protein</fullName>
    </submittedName>
</protein>
<gene>
    <name evidence="1" type="ORF">LTRI10_LOCUS22443</name>
</gene>